<accession>A0A653ADA6</accession>
<dbReference type="PANTHER" id="PTHR11079:SF161">
    <property type="entry name" value="CMP_DCMP-TYPE DEAMINASE DOMAIN-CONTAINING PROTEIN"/>
    <property type="match status" value="1"/>
</dbReference>
<dbReference type="EMBL" id="UPXZ01000026">
    <property type="protein sequence ID" value="VBB46002.1"/>
    <property type="molecule type" value="Genomic_DNA"/>
</dbReference>
<organism evidence="6">
    <name type="scientific">uncultured Paludibacter sp</name>
    <dbReference type="NCBI Taxonomy" id="497635"/>
    <lineage>
        <taxon>Bacteria</taxon>
        <taxon>Pseudomonadati</taxon>
        <taxon>Bacteroidota</taxon>
        <taxon>Bacteroidia</taxon>
        <taxon>Bacteroidales</taxon>
        <taxon>Paludibacteraceae</taxon>
        <taxon>Paludibacter</taxon>
        <taxon>environmental samples</taxon>
    </lineage>
</organism>
<dbReference type="PROSITE" id="PS00903">
    <property type="entry name" value="CYT_DCMP_DEAMINASES_1"/>
    <property type="match status" value="1"/>
</dbReference>
<evidence type="ECO:0000256" key="4">
    <source>
        <dbReference type="ARBA" id="ARBA00022833"/>
    </source>
</evidence>
<evidence type="ECO:0000256" key="1">
    <source>
        <dbReference type="ARBA" id="ARBA00006576"/>
    </source>
</evidence>
<comment type="similarity">
    <text evidence="1">Belongs to the cytidine and deoxycytidylate deaminase family.</text>
</comment>
<dbReference type="GO" id="GO:0008892">
    <property type="term" value="F:guanine deaminase activity"/>
    <property type="evidence" value="ECO:0007669"/>
    <property type="project" value="UniProtKB-EC"/>
</dbReference>
<evidence type="ECO:0000313" key="6">
    <source>
        <dbReference type="EMBL" id="VBB46002.1"/>
    </source>
</evidence>
<dbReference type="EC" id="3.5.4.3" evidence="6"/>
<feature type="domain" description="CMP/dCMP-type deaminase" evidence="5">
    <location>
        <begin position="1"/>
        <end position="113"/>
    </location>
</feature>
<gene>
    <name evidence="6" type="primary">guaD</name>
    <name evidence="6" type="ORF">TRIP_D320004</name>
</gene>
<dbReference type="PROSITE" id="PS51747">
    <property type="entry name" value="CYT_DCMP_DEAMINASES_2"/>
    <property type="match status" value="1"/>
</dbReference>
<dbReference type="InterPro" id="IPR016193">
    <property type="entry name" value="Cytidine_deaminase-like"/>
</dbReference>
<reference evidence="6" key="1">
    <citation type="submission" date="2018-07" db="EMBL/GenBank/DDBJ databases">
        <authorList>
            <consortium name="Genoscope - CEA"/>
            <person name="William W."/>
        </authorList>
    </citation>
    <scope>NUCLEOTIDE SEQUENCE</scope>
    <source>
        <strain evidence="6">IK1</strain>
    </source>
</reference>
<dbReference type="FunFam" id="3.40.140.10:FF:000011">
    <property type="entry name" value="tRNA-specific adenosine deaminase"/>
    <property type="match status" value="1"/>
</dbReference>
<proteinExistence type="inferred from homology"/>
<dbReference type="GO" id="GO:0008270">
    <property type="term" value="F:zinc ion binding"/>
    <property type="evidence" value="ECO:0007669"/>
    <property type="project" value="InterPro"/>
</dbReference>
<dbReference type="GO" id="GO:0006152">
    <property type="term" value="P:purine nucleoside catabolic process"/>
    <property type="evidence" value="ECO:0007669"/>
    <property type="project" value="TreeGrafter"/>
</dbReference>
<evidence type="ECO:0000256" key="2">
    <source>
        <dbReference type="ARBA" id="ARBA00022723"/>
    </source>
</evidence>
<dbReference type="SUPFAM" id="SSF53927">
    <property type="entry name" value="Cytidine deaminase-like"/>
    <property type="match status" value="1"/>
</dbReference>
<protein>
    <submittedName>
        <fullName evidence="6">Guanine deaminase</fullName>
        <ecNumber evidence="6">3.5.4.3</ecNumber>
    </submittedName>
</protein>
<keyword evidence="2" id="KW-0479">Metal-binding</keyword>
<dbReference type="CDD" id="cd01285">
    <property type="entry name" value="nucleoside_deaminase"/>
    <property type="match status" value="1"/>
</dbReference>
<dbReference type="PANTHER" id="PTHR11079">
    <property type="entry name" value="CYTOSINE DEAMINASE FAMILY MEMBER"/>
    <property type="match status" value="1"/>
</dbReference>
<dbReference type="GO" id="GO:0047974">
    <property type="term" value="F:guanosine deaminase activity"/>
    <property type="evidence" value="ECO:0007669"/>
    <property type="project" value="TreeGrafter"/>
</dbReference>
<dbReference type="Gene3D" id="3.40.140.10">
    <property type="entry name" value="Cytidine Deaminase, domain 2"/>
    <property type="match status" value="1"/>
</dbReference>
<dbReference type="InterPro" id="IPR016192">
    <property type="entry name" value="APOBEC/CMP_deaminase_Zn-bd"/>
</dbReference>
<sequence length="156" mass="17638">MSDKKYMLAACEEAQEGMRNNDGGPFGAVIVMDGKIIGRGHNMVTSTNDPTAHAEVMAIRDACKNVQNFHLSAATLYTSCEPCPMCMAAIYWANIKKVYFASNRNDAERIGFNDKFIYDELQLPIENRSIEMKHLHAPLADEVFDEWTSKFDKTEY</sequence>
<dbReference type="InterPro" id="IPR002125">
    <property type="entry name" value="CMP_dCMP_dom"/>
</dbReference>
<dbReference type="AlphaFoldDB" id="A0A653ADA6"/>
<evidence type="ECO:0000256" key="3">
    <source>
        <dbReference type="ARBA" id="ARBA00022801"/>
    </source>
</evidence>
<keyword evidence="4" id="KW-0862">Zinc</keyword>
<evidence type="ECO:0000259" key="5">
    <source>
        <dbReference type="PROSITE" id="PS51747"/>
    </source>
</evidence>
<name>A0A653ADA6_9BACT</name>
<keyword evidence="3 6" id="KW-0378">Hydrolase</keyword>
<dbReference type="Pfam" id="PF00383">
    <property type="entry name" value="dCMP_cyt_deam_1"/>
    <property type="match status" value="1"/>
</dbReference>